<feature type="compositionally biased region" description="Low complexity" evidence="1">
    <location>
        <begin position="191"/>
        <end position="213"/>
    </location>
</feature>
<evidence type="ECO:0000256" key="1">
    <source>
        <dbReference type="SAM" id="MobiDB-lite"/>
    </source>
</evidence>
<organism evidence="2 3">
    <name type="scientific">Frondihabitans sucicola</name>
    <dbReference type="NCBI Taxonomy" id="1268041"/>
    <lineage>
        <taxon>Bacteria</taxon>
        <taxon>Bacillati</taxon>
        <taxon>Actinomycetota</taxon>
        <taxon>Actinomycetes</taxon>
        <taxon>Micrococcales</taxon>
        <taxon>Microbacteriaceae</taxon>
        <taxon>Frondihabitans</taxon>
    </lineage>
</organism>
<name>A0ABN6XZK8_9MICO</name>
<protein>
    <recommendedName>
        <fullName evidence="4">Zinc-ribbon domain-containing protein</fullName>
    </recommendedName>
</protein>
<gene>
    <name evidence="2" type="ORF">GCM10025867_26960</name>
</gene>
<accession>A0ABN6XZK8</accession>
<dbReference type="EMBL" id="AP027732">
    <property type="protein sequence ID" value="BDZ50455.1"/>
    <property type="molecule type" value="Genomic_DNA"/>
</dbReference>
<dbReference type="Proteomes" id="UP001321486">
    <property type="component" value="Chromosome"/>
</dbReference>
<dbReference type="RefSeq" id="WP_286343471.1">
    <property type="nucleotide sequence ID" value="NZ_AP027732.1"/>
</dbReference>
<keyword evidence="3" id="KW-1185">Reference proteome</keyword>
<feature type="compositionally biased region" description="Pro residues" evidence="1">
    <location>
        <begin position="128"/>
        <end position="139"/>
    </location>
</feature>
<evidence type="ECO:0008006" key="4">
    <source>
        <dbReference type="Google" id="ProtNLM"/>
    </source>
</evidence>
<evidence type="ECO:0000313" key="3">
    <source>
        <dbReference type="Proteomes" id="UP001321486"/>
    </source>
</evidence>
<feature type="compositionally biased region" description="Pro residues" evidence="1">
    <location>
        <begin position="158"/>
        <end position="177"/>
    </location>
</feature>
<reference evidence="3" key="1">
    <citation type="journal article" date="2019" name="Int. J. Syst. Evol. Microbiol.">
        <title>The Global Catalogue of Microorganisms (GCM) 10K type strain sequencing project: providing services to taxonomists for standard genome sequencing and annotation.</title>
        <authorList>
            <consortium name="The Broad Institute Genomics Platform"/>
            <consortium name="The Broad Institute Genome Sequencing Center for Infectious Disease"/>
            <person name="Wu L."/>
            <person name="Ma J."/>
        </authorList>
    </citation>
    <scope>NUCLEOTIDE SEQUENCE [LARGE SCALE GENOMIC DNA]</scope>
    <source>
        <strain evidence="3">NBRC 108728</strain>
    </source>
</reference>
<evidence type="ECO:0000313" key="2">
    <source>
        <dbReference type="EMBL" id="BDZ50455.1"/>
    </source>
</evidence>
<proteinExistence type="predicted"/>
<feature type="region of interest" description="Disordered" evidence="1">
    <location>
        <begin position="104"/>
        <end position="239"/>
    </location>
</feature>
<sequence>MPEPIAQWWARRQASRGAAVPYPVGRYRESWRSYPMLVRQYHPEFNAGIVLSQIPPAADVYLCWQCDVGHLFVATPTEQRSRPGRERRRSSWCPECLEAARPRTPVMPLREGPLSGTSASPLARLVGAPPPLPGAPTPGHPAGQVAPADRGSSAPSAPSAPPAPSAPSAPPAPPAPPATRRRRGGATGEPSVASGESRSAGAAARSASPAPRSVARRPRATRPAVVCPKTPVLPSGDPFSSVCAPPPASAVEGDLRAELAERLEFTPGLNAIRLARPFFDHLEAWPDVILPELRVAIEYDSTGRFGLEHVGRREEADRRKDRALRGAGWEVIRIRTGHLPALGPHDLRVAGLSQKTLSALVDELRVVRGPLIVDCYLRA</sequence>